<accession>A0A1T4VFR8</accession>
<dbReference type="RefSeq" id="WP_078683529.1">
    <property type="nucleotide sequence ID" value="NZ_FUYA01000001.1"/>
</dbReference>
<feature type="transmembrane region" description="Helical" evidence="2">
    <location>
        <begin position="6"/>
        <end position="27"/>
    </location>
</feature>
<dbReference type="Proteomes" id="UP000189733">
    <property type="component" value="Unassembled WGS sequence"/>
</dbReference>
<dbReference type="AlphaFoldDB" id="A0A1T4VFR8"/>
<keyword evidence="2" id="KW-0812">Transmembrane</keyword>
<sequence length="82" mass="9695">MFHIGFWFVLMPLAVVMGIIILVAKLFSGAFSRNEPEERVDETRMIQEMYNSMNNLEQRMDVLETLLIEQDRREGEKSNERT</sequence>
<feature type="coiled-coil region" evidence="1">
    <location>
        <begin position="46"/>
        <end position="73"/>
    </location>
</feature>
<gene>
    <name evidence="3" type="ORF">SAMN02745702_00205</name>
</gene>
<evidence type="ECO:0000256" key="1">
    <source>
        <dbReference type="SAM" id="Coils"/>
    </source>
</evidence>
<dbReference type="STRING" id="1121442.SAMN02745702_00205"/>
<keyword evidence="2" id="KW-1133">Transmembrane helix</keyword>
<proteinExistence type="predicted"/>
<dbReference type="EMBL" id="FUYA01000001">
    <property type="protein sequence ID" value="SKA63756.1"/>
    <property type="molecule type" value="Genomic_DNA"/>
</dbReference>
<name>A0A1T4VFR8_9BACT</name>
<evidence type="ECO:0000313" key="3">
    <source>
        <dbReference type="EMBL" id="SKA63756.1"/>
    </source>
</evidence>
<keyword evidence="4" id="KW-1185">Reference proteome</keyword>
<keyword evidence="2" id="KW-0472">Membrane</keyword>
<protein>
    <submittedName>
        <fullName evidence="3">Phage shock protein B</fullName>
    </submittedName>
</protein>
<evidence type="ECO:0000256" key="2">
    <source>
        <dbReference type="SAM" id="Phobius"/>
    </source>
</evidence>
<organism evidence="3 4">
    <name type="scientific">Desulfobaculum bizertense DSM 18034</name>
    <dbReference type="NCBI Taxonomy" id="1121442"/>
    <lineage>
        <taxon>Bacteria</taxon>
        <taxon>Pseudomonadati</taxon>
        <taxon>Thermodesulfobacteriota</taxon>
        <taxon>Desulfovibrionia</taxon>
        <taxon>Desulfovibrionales</taxon>
        <taxon>Desulfovibrionaceae</taxon>
        <taxon>Desulfobaculum</taxon>
    </lineage>
</organism>
<dbReference type="OrthoDB" id="5423081at2"/>
<evidence type="ECO:0000313" key="4">
    <source>
        <dbReference type="Proteomes" id="UP000189733"/>
    </source>
</evidence>
<reference evidence="3 4" key="1">
    <citation type="submission" date="2017-02" db="EMBL/GenBank/DDBJ databases">
        <authorList>
            <person name="Peterson S.W."/>
        </authorList>
    </citation>
    <scope>NUCLEOTIDE SEQUENCE [LARGE SCALE GENOMIC DNA]</scope>
    <source>
        <strain evidence="3 4">DSM 18034</strain>
    </source>
</reference>
<keyword evidence="1" id="KW-0175">Coiled coil</keyword>